<proteinExistence type="predicted"/>
<dbReference type="EMBL" id="JBHSDK010000001">
    <property type="protein sequence ID" value="MFC4333618.1"/>
    <property type="molecule type" value="Genomic_DNA"/>
</dbReference>
<gene>
    <name evidence="3" type="ORF">ACFPET_00190</name>
</gene>
<evidence type="ECO:0000256" key="1">
    <source>
        <dbReference type="SAM" id="MobiDB-lite"/>
    </source>
</evidence>
<protein>
    <submittedName>
        <fullName evidence="3">Uncharacterized protein</fullName>
    </submittedName>
</protein>
<feature type="transmembrane region" description="Helical" evidence="2">
    <location>
        <begin position="60"/>
        <end position="83"/>
    </location>
</feature>
<evidence type="ECO:0000256" key="2">
    <source>
        <dbReference type="SAM" id="Phobius"/>
    </source>
</evidence>
<feature type="compositionally biased region" description="Low complexity" evidence="1">
    <location>
        <begin position="13"/>
        <end position="34"/>
    </location>
</feature>
<keyword evidence="2" id="KW-1133">Transmembrane helix</keyword>
<organism evidence="3 4">
    <name type="scientific">Salininema proteolyticum</name>
    <dbReference type="NCBI Taxonomy" id="1607685"/>
    <lineage>
        <taxon>Bacteria</taxon>
        <taxon>Bacillati</taxon>
        <taxon>Actinomycetota</taxon>
        <taxon>Actinomycetes</taxon>
        <taxon>Glycomycetales</taxon>
        <taxon>Glycomycetaceae</taxon>
        <taxon>Salininema</taxon>
    </lineage>
</organism>
<keyword evidence="2" id="KW-0472">Membrane</keyword>
<dbReference type="RefSeq" id="WP_380617358.1">
    <property type="nucleotide sequence ID" value="NZ_JBHSDK010000001.1"/>
</dbReference>
<sequence length="191" mass="20259">MTETNPPQSPQGPADASAAEPTTPEAAAPAASEPGPIKGIRVPFAAPPTETNATRTTLKIVLPIVGGVLAVLLIVVAFITAAVRLNEALEQRLRDTAVGFAEEASSGDYNAAHDRLCESKRERPVADYRDEWDAWEGEDWEAEGMRSNIDGSRVYVTVASDAGETLEIRVEAVPGEGEQSLDVTVCGWSDA</sequence>
<name>A0ABV8TT54_9ACTN</name>
<comment type="caution">
    <text evidence="3">The sequence shown here is derived from an EMBL/GenBank/DDBJ whole genome shotgun (WGS) entry which is preliminary data.</text>
</comment>
<feature type="region of interest" description="Disordered" evidence="1">
    <location>
        <begin position="1"/>
        <end position="44"/>
    </location>
</feature>
<evidence type="ECO:0000313" key="4">
    <source>
        <dbReference type="Proteomes" id="UP001595823"/>
    </source>
</evidence>
<accession>A0ABV8TT54</accession>
<dbReference type="Proteomes" id="UP001595823">
    <property type="component" value="Unassembled WGS sequence"/>
</dbReference>
<evidence type="ECO:0000313" key="3">
    <source>
        <dbReference type="EMBL" id="MFC4333618.1"/>
    </source>
</evidence>
<keyword evidence="4" id="KW-1185">Reference proteome</keyword>
<keyword evidence="2" id="KW-0812">Transmembrane</keyword>
<reference evidence="4" key="1">
    <citation type="journal article" date="2019" name="Int. J. Syst. Evol. Microbiol.">
        <title>The Global Catalogue of Microorganisms (GCM) 10K type strain sequencing project: providing services to taxonomists for standard genome sequencing and annotation.</title>
        <authorList>
            <consortium name="The Broad Institute Genomics Platform"/>
            <consortium name="The Broad Institute Genome Sequencing Center for Infectious Disease"/>
            <person name="Wu L."/>
            <person name="Ma J."/>
        </authorList>
    </citation>
    <scope>NUCLEOTIDE SEQUENCE [LARGE SCALE GENOMIC DNA]</scope>
    <source>
        <strain evidence="4">IBRC-M 10908</strain>
    </source>
</reference>